<reference evidence="1" key="2">
    <citation type="journal article" date="2015" name="Fish Shellfish Immunol.">
        <title>Early steps in the European eel (Anguilla anguilla)-Vibrio vulnificus interaction in the gills: Role of the RtxA13 toxin.</title>
        <authorList>
            <person name="Callol A."/>
            <person name="Pajuelo D."/>
            <person name="Ebbesson L."/>
            <person name="Teles M."/>
            <person name="MacKenzie S."/>
            <person name="Amaro C."/>
        </authorList>
    </citation>
    <scope>NUCLEOTIDE SEQUENCE</scope>
</reference>
<accession>A0A0E9RUX8</accession>
<proteinExistence type="predicted"/>
<dbReference type="AlphaFoldDB" id="A0A0E9RUX8"/>
<reference evidence="1" key="1">
    <citation type="submission" date="2014-11" db="EMBL/GenBank/DDBJ databases">
        <authorList>
            <person name="Amaro Gonzalez C."/>
        </authorList>
    </citation>
    <scope>NUCLEOTIDE SEQUENCE</scope>
</reference>
<sequence>MFKHGVDDVVGGFGLVHNSRSRGSDHMPCSLEDESLVWSLVEIVF</sequence>
<evidence type="ECO:0000313" key="1">
    <source>
        <dbReference type="EMBL" id="JAH32914.1"/>
    </source>
</evidence>
<dbReference type="EMBL" id="GBXM01075663">
    <property type="protein sequence ID" value="JAH32914.1"/>
    <property type="molecule type" value="Transcribed_RNA"/>
</dbReference>
<protein>
    <submittedName>
        <fullName evidence="1">Uncharacterized protein</fullName>
    </submittedName>
</protein>
<name>A0A0E9RUX8_ANGAN</name>
<organism evidence="1">
    <name type="scientific">Anguilla anguilla</name>
    <name type="common">European freshwater eel</name>
    <name type="synonym">Muraena anguilla</name>
    <dbReference type="NCBI Taxonomy" id="7936"/>
    <lineage>
        <taxon>Eukaryota</taxon>
        <taxon>Metazoa</taxon>
        <taxon>Chordata</taxon>
        <taxon>Craniata</taxon>
        <taxon>Vertebrata</taxon>
        <taxon>Euteleostomi</taxon>
        <taxon>Actinopterygii</taxon>
        <taxon>Neopterygii</taxon>
        <taxon>Teleostei</taxon>
        <taxon>Anguilliformes</taxon>
        <taxon>Anguillidae</taxon>
        <taxon>Anguilla</taxon>
    </lineage>
</organism>